<dbReference type="GO" id="GO:0004371">
    <property type="term" value="F:glycerone kinase activity"/>
    <property type="evidence" value="ECO:0007669"/>
    <property type="project" value="InterPro"/>
</dbReference>
<dbReference type="Pfam" id="PF02734">
    <property type="entry name" value="Dak2"/>
    <property type="match status" value="1"/>
</dbReference>
<dbReference type="RefSeq" id="WP_091126936.1">
    <property type="nucleotide sequence ID" value="NZ_FMHY01000002.1"/>
</dbReference>
<evidence type="ECO:0000313" key="3">
    <source>
        <dbReference type="EMBL" id="SCL46456.1"/>
    </source>
</evidence>
<dbReference type="PROSITE" id="PS51480">
    <property type="entry name" value="DHAL"/>
    <property type="match status" value="1"/>
</dbReference>
<dbReference type="SMART" id="SM01121">
    <property type="entry name" value="Dak1_2"/>
    <property type="match status" value="1"/>
</dbReference>
<dbReference type="STRING" id="227316.GA0070604_1277"/>
<evidence type="ECO:0000256" key="1">
    <source>
        <dbReference type="SAM" id="MobiDB-lite"/>
    </source>
</evidence>
<dbReference type="Gene3D" id="1.25.40.340">
    <property type="match status" value="1"/>
</dbReference>
<evidence type="ECO:0000259" key="2">
    <source>
        <dbReference type="PROSITE" id="PS51480"/>
    </source>
</evidence>
<dbReference type="SMART" id="SM01120">
    <property type="entry name" value="Dak2"/>
    <property type="match status" value="1"/>
</dbReference>
<dbReference type="EMBL" id="FMHY01000002">
    <property type="protein sequence ID" value="SCL46456.1"/>
    <property type="molecule type" value="Genomic_DNA"/>
</dbReference>
<dbReference type="Pfam" id="PF13684">
    <property type="entry name" value="FakA-like_C"/>
    <property type="match status" value="1"/>
</dbReference>
<protein>
    <recommendedName>
        <fullName evidence="2">DhaL domain-containing protein</fullName>
    </recommendedName>
</protein>
<dbReference type="InterPro" id="IPR050270">
    <property type="entry name" value="DegV_domain_contain"/>
</dbReference>
<evidence type="ECO:0000313" key="4">
    <source>
        <dbReference type="Proteomes" id="UP000199696"/>
    </source>
</evidence>
<proteinExistence type="predicted"/>
<gene>
    <name evidence="3" type="ORF">GA0070604_1277</name>
</gene>
<dbReference type="NCBIfam" id="TIGR03599">
    <property type="entry name" value="YloV"/>
    <property type="match status" value="1"/>
</dbReference>
<organism evidence="3 4">
    <name type="scientific">Micromonospora eburnea</name>
    <dbReference type="NCBI Taxonomy" id="227316"/>
    <lineage>
        <taxon>Bacteria</taxon>
        <taxon>Bacillati</taxon>
        <taxon>Actinomycetota</taxon>
        <taxon>Actinomycetes</taxon>
        <taxon>Micromonosporales</taxon>
        <taxon>Micromonosporaceae</taxon>
        <taxon>Micromonospora</taxon>
    </lineage>
</organism>
<dbReference type="PANTHER" id="PTHR33434:SF4">
    <property type="entry name" value="PHOSPHATASE PROTEIN"/>
    <property type="match status" value="1"/>
</dbReference>
<dbReference type="InterPro" id="IPR036117">
    <property type="entry name" value="DhaL_dom_sf"/>
</dbReference>
<reference evidence="4" key="1">
    <citation type="submission" date="2016-06" db="EMBL/GenBank/DDBJ databases">
        <authorList>
            <person name="Varghese N."/>
            <person name="Submissions Spin"/>
        </authorList>
    </citation>
    <scope>NUCLEOTIDE SEQUENCE [LARGE SCALE GENOMIC DNA]</scope>
    <source>
        <strain evidence="4">DSM 44814</strain>
    </source>
</reference>
<dbReference type="OrthoDB" id="9760324at2"/>
<dbReference type="Pfam" id="PF21645">
    <property type="entry name" value="FakA-like_M"/>
    <property type="match status" value="1"/>
</dbReference>
<dbReference type="Proteomes" id="UP000199696">
    <property type="component" value="Unassembled WGS sequence"/>
</dbReference>
<dbReference type="SUPFAM" id="SSF101473">
    <property type="entry name" value="DhaL-like"/>
    <property type="match status" value="1"/>
</dbReference>
<feature type="region of interest" description="Disordered" evidence="1">
    <location>
        <begin position="209"/>
        <end position="228"/>
    </location>
</feature>
<dbReference type="InterPro" id="IPR019986">
    <property type="entry name" value="YloV-like"/>
</dbReference>
<accession>A0A1C6TXC8</accession>
<sequence length="538" mass="54855">MLDSLDAAAVRRWCASGLAALQRHQGEVDDLNVYPVPDGDTGTNLVLTLTSAQQALAMDLDTLPDDGHTPHGHALRLMAQGALLGARGNSGVILSQILRGLADALAAAPAVRGRQFAAGLAAATTAAYAAVAHPVEGTLLTVVAAAARAAEQADSDDLRSVVRAAAAGAARSLARTPEQLPALARAGVVDAGGRGLCLLLDALVEVVTGESPEQPPPARPTVRPPATAVRETGSPAYAYEVQYLLDATDEAVARLRAELDPLGDSLVIVGDGSPGGGTWNVHVHVNDVGAAIEAGVVAGRPHRITVTRFADQVALPAPVPLPDGRAAVVVATGAGIAELFAAEGATVVPANPSTGELLDAIRATGAARVVVLPNDPNTQAVASTAAREAHGIGVKVSVVPTRSPVQALAALAVRDPSRRFEDDVIAMAEAAGACRYAEVCHAGREALTVAGPCRPGDVLALVEGEVHLIGADLVATCTAVVDRMLGGGGELVTLLRGADAPAGLTDRVREHVERSWPFVEVQAYEGGQPHYPLLVGVE</sequence>
<keyword evidence="4" id="KW-1185">Reference proteome</keyword>
<feature type="domain" description="DhaL" evidence="2">
    <location>
        <begin position="8"/>
        <end position="205"/>
    </location>
</feature>
<dbReference type="InterPro" id="IPR004007">
    <property type="entry name" value="DhaL_dom"/>
</dbReference>
<dbReference type="PANTHER" id="PTHR33434">
    <property type="entry name" value="DEGV DOMAIN-CONTAINING PROTEIN DR_1986-RELATED"/>
    <property type="match status" value="1"/>
</dbReference>
<name>A0A1C6TXC8_9ACTN</name>
<dbReference type="InterPro" id="IPR048394">
    <property type="entry name" value="FakA-like_M"/>
</dbReference>
<dbReference type="GO" id="GO:0006071">
    <property type="term" value="P:glycerol metabolic process"/>
    <property type="evidence" value="ECO:0007669"/>
    <property type="project" value="InterPro"/>
</dbReference>
<dbReference type="InterPro" id="IPR033470">
    <property type="entry name" value="FakA-like_C"/>
</dbReference>
<feature type="compositionally biased region" description="Pro residues" evidence="1">
    <location>
        <begin position="213"/>
        <end position="223"/>
    </location>
</feature>
<dbReference type="AlphaFoldDB" id="A0A1C6TXC8"/>